<evidence type="ECO:0000313" key="2">
    <source>
        <dbReference type="Proteomes" id="UP000002785"/>
    </source>
</evidence>
<dbReference type="Proteomes" id="UP000002785">
    <property type="component" value="Chromosome"/>
</dbReference>
<organism evidence="1 2">
    <name type="scientific">Streptomyces sviceus (strain ATCC 29083 / DSM 924 / JCM 4929 / NBRC 13980 / NCIMB 11184 / NRRL 5439 / UC 5370)</name>
    <dbReference type="NCBI Taxonomy" id="463191"/>
    <lineage>
        <taxon>Bacteria</taxon>
        <taxon>Bacillati</taxon>
        <taxon>Actinomycetota</taxon>
        <taxon>Actinomycetes</taxon>
        <taxon>Kitasatosporales</taxon>
        <taxon>Streptomycetaceae</taxon>
        <taxon>Streptomyces</taxon>
    </lineage>
</organism>
<dbReference type="EMBL" id="CM000951">
    <property type="protein sequence ID" value="EDY60515.1"/>
    <property type="molecule type" value="Genomic_DNA"/>
</dbReference>
<sequence>MSPHGAWISSPSAFLALDVTHEAMKELPSTGLQNRLSKSSSSFALLVVDVTRQAARTGGLTVPGPPSPC</sequence>
<dbReference type="AlphaFoldDB" id="B5I610"/>
<dbReference type="HOGENOM" id="CLU_2774312_0_0_11"/>
<proteinExistence type="predicted"/>
<reference evidence="1" key="1">
    <citation type="submission" date="2009-10" db="EMBL/GenBank/DDBJ databases">
        <title>The genome sequence of Streptomyces sviceus strain ATCC 29083.</title>
        <authorList>
            <consortium name="The Broad Institute Genome Sequencing Platform"/>
            <consortium name="Broad Institute Microbial Sequencing Center"/>
            <person name="Fischbach M."/>
            <person name="Godfrey P."/>
            <person name="Ward D."/>
            <person name="Young S."/>
            <person name="Zeng Q."/>
            <person name="Koehrsen M."/>
            <person name="Alvarado L."/>
            <person name="Berlin A.M."/>
            <person name="Bochicchio J."/>
            <person name="Borenstein D."/>
            <person name="Chapman S.B."/>
            <person name="Chen Z."/>
            <person name="Engels R."/>
            <person name="Freedman E."/>
            <person name="Gellesch M."/>
            <person name="Goldberg J."/>
            <person name="Griggs A."/>
            <person name="Gujja S."/>
            <person name="Heilman E.R."/>
            <person name="Heiman D.I."/>
            <person name="Hepburn T.A."/>
            <person name="Howarth C."/>
            <person name="Jen D."/>
            <person name="Larson L."/>
            <person name="Lewis B."/>
            <person name="Mehta T."/>
            <person name="Park D."/>
            <person name="Pearson M."/>
            <person name="Richards J."/>
            <person name="Roberts A."/>
            <person name="Saif S."/>
            <person name="Shea T.D."/>
            <person name="Shenoy N."/>
            <person name="Sisk P."/>
            <person name="Stolte C."/>
            <person name="Sykes S.N."/>
            <person name="Thomson T."/>
            <person name="Walk T."/>
            <person name="White J."/>
            <person name="Yandava C."/>
            <person name="Straight P."/>
            <person name="Clardy J."/>
            <person name="Hung D."/>
            <person name="Kolter R."/>
            <person name="Mekalanos J."/>
            <person name="Walker S."/>
            <person name="Walsh C.T."/>
            <person name="Wieland-Brown L.C."/>
            <person name="Haas B."/>
            <person name="Nusbaum C."/>
            <person name="Birren B."/>
        </authorList>
    </citation>
    <scope>NUCLEOTIDE SEQUENCE [LARGE SCALE GENOMIC DNA]</scope>
    <source>
        <strain evidence="1">ATCC 29083</strain>
    </source>
</reference>
<evidence type="ECO:0000313" key="1">
    <source>
        <dbReference type="EMBL" id="EDY60515.1"/>
    </source>
</evidence>
<accession>B5I610</accession>
<name>B5I610_STRX2</name>
<gene>
    <name evidence="1" type="ORF">SSEG_06983</name>
</gene>
<keyword evidence="2" id="KW-1185">Reference proteome</keyword>
<protein>
    <submittedName>
        <fullName evidence="1">Uncharacterized protein</fullName>
    </submittedName>
</protein>